<reference evidence="1 2" key="1">
    <citation type="journal article" date="2021" name="ISME Commun">
        <title>Automated analysis of genomic sequences facilitates high-throughput and comprehensive description of bacteria.</title>
        <authorList>
            <person name="Hitch T.C.A."/>
        </authorList>
    </citation>
    <scope>NUCLEOTIDE SEQUENCE [LARGE SCALE GENOMIC DNA]</scope>
    <source>
        <strain evidence="1 2">Sanger_03</strain>
    </source>
</reference>
<comment type="caution">
    <text evidence="1">The sequence shown here is derived from an EMBL/GenBank/DDBJ whole genome shotgun (WGS) entry which is preliminary data.</text>
</comment>
<evidence type="ECO:0000313" key="2">
    <source>
        <dbReference type="Proteomes" id="UP001652431"/>
    </source>
</evidence>
<evidence type="ECO:0000313" key="1">
    <source>
        <dbReference type="EMBL" id="MCU6686051.1"/>
    </source>
</evidence>
<evidence type="ECO:0008006" key="3">
    <source>
        <dbReference type="Google" id="ProtNLM"/>
    </source>
</evidence>
<protein>
    <recommendedName>
        <fullName evidence="3">TIGR02646 family protein</fullName>
    </recommendedName>
</protein>
<name>A0ABT2RKY6_9FIRM</name>
<accession>A0ABT2RKY6</accession>
<organism evidence="1 2">
    <name type="scientific">Dorea acetigenes</name>
    <dbReference type="NCBI Taxonomy" id="2981787"/>
    <lineage>
        <taxon>Bacteria</taxon>
        <taxon>Bacillati</taxon>
        <taxon>Bacillota</taxon>
        <taxon>Clostridia</taxon>
        <taxon>Lachnospirales</taxon>
        <taxon>Lachnospiraceae</taxon>
        <taxon>Dorea</taxon>
    </lineage>
</organism>
<keyword evidence="2" id="KW-1185">Reference proteome</keyword>
<dbReference type="EMBL" id="JAOQJU010000004">
    <property type="protein sequence ID" value="MCU6686051.1"/>
    <property type="molecule type" value="Genomic_DNA"/>
</dbReference>
<sequence length="221" mass="25476">MIEIKKGREPKELVEYRQLPDASYENMDSHLKNIVLDHLLHEQGHLCAYCMRRIPEKRKLPIGVQGATIEHWFPRNPDSGEDYGQGLDYRNMLAVCSGNRGCGDERNLTCDAKRGNDKLTVNPCNSKTLHSITYSHNGKIKSTDTRIDEDLNERLNLNSEVVSLPENRKQVLDALIMNIKEKHPAGDIKPYCRRKLEQIKSMDDDKIPFVGILIWWLEKHS</sequence>
<dbReference type="RefSeq" id="WP_158369013.1">
    <property type="nucleotide sequence ID" value="NZ_JAOQJU010000004.1"/>
</dbReference>
<dbReference type="Proteomes" id="UP001652431">
    <property type="component" value="Unassembled WGS sequence"/>
</dbReference>
<proteinExistence type="predicted"/>
<gene>
    <name evidence="1" type="ORF">OCV99_05680</name>
</gene>